<reference evidence="2" key="1">
    <citation type="submission" date="2020-02" db="EMBL/GenBank/DDBJ databases">
        <authorList>
            <person name="Palmer J.M."/>
        </authorList>
    </citation>
    <scope>NUCLEOTIDE SEQUENCE</scope>
    <source>
        <strain evidence="2">EPUS1.4</strain>
        <tissue evidence="2">Thallus</tissue>
    </source>
</reference>
<gene>
    <name evidence="2" type="ORF">GJ744_001303</name>
</gene>
<name>A0A8H7ACR1_9EURO</name>
<sequence>MLPQDPDTTALSVEDVNALSDAALADFMKRNRRSDGVIELPVDGWDTLSKDERNRLAERLINQERALAQSPTWHSCPLDPKKLNARLQEVLSDNPNTGPSSQPQIMERSRSPTVPIDEDDDSRRRETMAYNDLVKHGGRPLYPIELLDKVSRDPERYDDLLRPWKAPTGTTNKCWDDRDTWSPWEVFQRQWWRWREFRDWQRDNRGQEDEGGYSEYVEQRKLFTKREFTKNGCARELAKIKADPLYLMSGWNSMRTQRELQQYYCVELHGGDFSDYVNAVRRRLARHGFTRPFQLQENLSHQDKLSTWIEYLNFEYWWLDRYTRSTERLKLEHDKAWQQLVDRGAVRPGETEEYFRTFTSAMKRQAEEDQALEAVQRATATGKQDYYLTQLSPGRQSIPKPERIRLLREATHKVLTAKAKRESITKRNDLISDFLLGTYDFKMAKEDVANLETLLPWVLQQIPLIEAEVSQLRPYEDKSRGRKRRPDFDSDISLKRTSKTPKLAHQETCSLPSKPTATQLRGNKPNDLVSFAIDDESSLITRAVASPTRPSRKPLAVCQAKPQQLRRSARIAARQIVRTMEVT</sequence>
<evidence type="ECO:0000313" key="3">
    <source>
        <dbReference type="Proteomes" id="UP000606974"/>
    </source>
</evidence>
<accession>A0A8H7ACR1</accession>
<dbReference type="AlphaFoldDB" id="A0A8H7ACR1"/>
<feature type="region of interest" description="Disordered" evidence="1">
    <location>
        <begin position="473"/>
        <end position="524"/>
    </location>
</feature>
<organism evidence="2 3">
    <name type="scientific">Endocarpon pusillum</name>
    <dbReference type="NCBI Taxonomy" id="364733"/>
    <lineage>
        <taxon>Eukaryota</taxon>
        <taxon>Fungi</taxon>
        <taxon>Dikarya</taxon>
        <taxon>Ascomycota</taxon>
        <taxon>Pezizomycotina</taxon>
        <taxon>Eurotiomycetes</taxon>
        <taxon>Chaetothyriomycetidae</taxon>
        <taxon>Verrucariales</taxon>
        <taxon>Verrucariaceae</taxon>
        <taxon>Endocarpon</taxon>
    </lineage>
</organism>
<dbReference type="Proteomes" id="UP000606974">
    <property type="component" value="Unassembled WGS sequence"/>
</dbReference>
<comment type="caution">
    <text evidence="2">The sequence shown here is derived from an EMBL/GenBank/DDBJ whole genome shotgun (WGS) entry which is preliminary data.</text>
</comment>
<evidence type="ECO:0000256" key="1">
    <source>
        <dbReference type="SAM" id="MobiDB-lite"/>
    </source>
</evidence>
<evidence type="ECO:0008006" key="4">
    <source>
        <dbReference type="Google" id="ProtNLM"/>
    </source>
</evidence>
<dbReference type="EMBL" id="JAACFV010000119">
    <property type="protein sequence ID" value="KAF7505084.1"/>
    <property type="molecule type" value="Genomic_DNA"/>
</dbReference>
<feature type="compositionally biased region" description="Polar residues" evidence="1">
    <location>
        <begin position="91"/>
        <end position="104"/>
    </location>
</feature>
<keyword evidence="3" id="KW-1185">Reference proteome</keyword>
<proteinExistence type="predicted"/>
<protein>
    <recommendedName>
        <fullName evidence="4">Ankyrin 2,3/unc44</fullName>
    </recommendedName>
</protein>
<evidence type="ECO:0000313" key="2">
    <source>
        <dbReference type="EMBL" id="KAF7505084.1"/>
    </source>
</evidence>
<dbReference type="OrthoDB" id="4188629at2759"/>
<feature type="region of interest" description="Disordered" evidence="1">
    <location>
        <begin position="91"/>
        <end position="124"/>
    </location>
</feature>
<feature type="compositionally biased region" description="Polar residues" evidence="1">
    <location>
        <begin position="507"/>
        <end position="521"/>
    </location>
</feature>